<dbReference type="EMBL" id="LS483468">
    <property type="protein sequence ID" value="SQI35078.1"/>
    <property type="molecule type" value="Genomic_DNA"/>
</dbReference>
<sequence>MIDRLRSLPGFHPDLRWTALLAPRRTVTPRSLRVLRTLTRAIRGRDPDVYVLEPGVAVRWFRPSSARADERTPALLWIHGGGYVFGRAAQDDALCRRFAEELGITVASVEYRLAPEHAYPVPVEDCDRIYEWLTRRPDVDTSRLAIGGASAGGGLAAALAFRIRGREIPTPAFQLLVYPMLDDRTDSGPRHTRMWDATSNRFGWESYLGAADRDEAVPARRDDLGDLPPAWIGVGSHDLFFAENRAYADRLSSAGVPCGFHIVDGAFHGFDSVASRTRVAQGFFDEQCAVLAGALGVRHSRGVFGDA</sequence>
<evidence type="ECO:0000259" key="2">
    <source>
        <dbReference type="Pfam" id="PF07859"/>
    </source>
</evidence>
<evidence type="ECO:0000256" key="1">
    <source>
        <dbReference type="ARBA" id="ARBA00022801"/>
    </source>
</evidence>
<dbReference type="AlphaFoldDB" id="A0A2X4UHN7"/>
<dbReference type="KEGG" id="rcr:NCTC10994_02991"/>
<dbReference type="GO" id="GO:0004806">
    <property type="term" value="F:triacylglycerol lipase activity"/>
    <property type="evidence" value="ECO:0007669"/>
    <property type="project" value="UniProtKB-EC"/>
</dbReference>
<dbReference type="PANTHER" id="PTHR48081:SF8">
    <property type="entry name" value="ALPHA_BETA HYDROLASE FOLD-3 DOMAIN-CONTAINING PROTEIN-RELATED"/>
    <property type="match status" value="1"/>
</dbReference>
<dbReference type="InterPro" id="IPR013094">
    <property type="entry name" value="AB_hydrolase_3"/>
</dbReference>
<dbReference type="STRING" id="1219011.GCA_001895045_04210"/>
<name>A0A2X4UHN7_9NOCA</name>
<gene>
    <name evidence="3" type="primary">lip2_4</name>
    <name evidence="3" type="ORF">NCTC10994_02991</name>
</gene>
<dbReference type="SUPFAM" id="SSF53474">
    <property type="entry name" value="alpha/beta-Hydrolases"/>
    <property type="match status" value="1"/>
</dbReference>
<keyword evidence="4" id="KW-1185">Reference proteome</keyword>
<dbReference type="InterPro" id="IPR050300">
    <property type="entry name" value="GDXG_lipolytic_enzyme"/>
</dbReference>
<dbReference type="InterPro" id="IPR029058">
    <property type="entry name" value="AB_hydrolase_fold"/>
</dbReference>
<evidence type="ECO:0000313" key="4">
    <source>
        <dbReference type="Proteomes" id="UP000249091"/>
    </source>
</evidence>
<keyword evidence="1 3" id="KW-0378">Hydrolase</keyword>
<dbReference type="Proteomes" id="UP000249091">
    <property type="component" value="Chromosome 1"/>
</dbReference>
<reference evidence="3 4" key="1">
    <citation type="submission" date="2018-06" db="EMBL/GenBank/DDBJ databases">
        <authorList>
            <consortium name="Pathogen Informatics"/>
            <person name="Doyle S."/>
        </authorList>
    </citation>
    <scope>NUCLEOTIDE SEQUENCE [LARGE SCALE GENOMIC DNA]</scope>
    <source>
        <strain evidence="3 4">NCTC10994</strain>
    </source>
</reference>
<dbReference type="RefSeq" id="WP_084722748.1">
    <property type="nucleotide sequence ID" value="NZ_JAFBBL010000001.1"/>
</dbReference>
<dbReference type="EC" id="3.1.1.3" evidence="3"/>
<accession>A0A2X4UHN7</accession>
<proteinExistence type="predicted"/>
<dbReference type="Pfam" id="PF07859">
    <property type="entry name" value="Abhydrolase_3"/>
    <property type="match status" value="1"/>
</dbReference>
<evidence type="ECO:0000313" key="3">
    <source>
        <dbReference type="EMBL" id="SQI35078.1"/>
    </source>
</evidence>
<dbReference type="PANTHER" id="PTHR48081">
    <property type="entry name" value="AB HYDROLASE SUPERFAMILY PROTEIN C4A8.06C"/>
    <property type="match status" value="1"/>
</dbReference>
<protein>
    <submittedName>
        <fullName evidence="3">Heroin esterase</fullName>
        <ecNumber evidence="3">3.1.1.3</ecNumber>
    </submittedName>
</protein>
<organism evidence="3 4">
    <name type="scientific">Rhodococcus coprophilus</name>
    <dbReference type="NCBI Taxonomy" id="38310"/>
    <lineage>
        <taxon>Bacteria</taxon>
        <taxon>Bacillati</taxon>
        <taxon>Actinomycetota</taxon>
        <taxon>Actinomycetes</taxon>
        <taxon>Mycobacteriales</taxon>
        <taxon>Nocardiaceae</taxon>
        <taxon>Rhodococcus</taxon>
    </lineage>
</organism>
<feature type="domain" description="Alpha/beta hydrolase fold-3" evidence="2">
    <location>
        <begin position="75"/>
        <end position="270"/>
    </location>
</feature>
<dbReference type="Gene3D" id="3.40.50.1820">
    <property type="entry name" value="alpha/beta hydrolase"/>
    <property type="match status" value="1"/>
</dbReference>